<evidence type="ECO:0000256" key="4">
    <source>
        <dbReference type="SAM" id="Phobius"/>
    </source>
</evidence>
<evidence type="ECO:0000256" key="1">
    <source>
        <dbReference type="ARBA" id="ARBA00022692"/>
    </source>
</evidence>
<feature type="transmembrane region" description="Helical" evidence="4">
    <location>
        <begin position="53"/>
        <end position="72"/>
    </location>
</feature>
<dbReference type="SFLD" id="SFLDG01129">
    <property type="entry name" value="C1.5:_HAD__Beta-PGM__Phosphata"/>
    <property type="match status" value="1"/>
</dbReference>
<dbReference type="NCBIfam" id="TIGR01509">
    <property type="entry name" value="HAD-SF-IA-v3"/>
    <property type="match status" value="1"/>
</dbReference>
<organism evidence="5 6">
    <name type="scientific">Frigoriglobus tundricola</name>
    <dbReference type="NCBI Taxonomy" id="2774151"/>
    <lineage>
        <taxon>Bacteria</taxon>
        <taxon>Pseudomonadati</taxon>
        <taxon>Planctomycetota</taxon>
        <taxon>Planctomycetia</taxon>
        <taxon>Gemmatales</taxon>
        <taxon>Gemmataceae</taxon>
        <taxon>Frigoriglobus</taxon>
    </lineage>
</organism>
<evidence type="ECO:0008006" key="7">
    <source>
        <dbReference type="Google" id="ProtNLM"/>
    </source>
</evidence>
<name>A0A6M5YPP8_9BACT</name>
<dbReference type="Pfam" id="PF00702">
    <property type="entry name" value="Hydrolase"/>
    <property type="match status" value="1"/>
</dbReference>
<dbReference type="SFLD" id="SFLDS00003">
    <property type="entry name" value="Haloacid_Dehalogenase"/>
    <property type="match status" value="1"/>
</dbReference>
<dbReference type="CDD" id="cd17393">
    <property type="entry name" value="MFS_MosC_like"/>
    <property type="match status" value="1"/>
</dbReference>
<dbReference type="KEGG" id="ftj:FTUN_2873"/>
<proteinExistence type="predicted"/>
<dbReference type="SUPFAM" id="SSF103473">
    <property type="entry name" value="MFS general substrate transporter"/>
    <property type="match status" value="1"/>
</dbReference>
<feature type="transmembrane region" description="Helical" evidence="4">
    <location>
        <begin position="171"/>
        <end position="192"/>
    </location>
</feature>
<dbReference type="EMBL" id="CP053452">
    <property type="protein sequence ID" value="QJW95326.1"/>
    <property type="molecule type" value="Genomic_DNA"/>
</dbReference>
<dbReference type="InterPro" id="IPR051806">
    <property type="entry name" value="HAD-like_SPP"/>
</dbReference>
<feature type="transmembrane region" description="Helical" evidence="4">
    <location>
        <begin position="213"/>
        <end position="232"/>
    </location>
</feature>
<dbReference type="Gene3D" id="3.40.50.1000">
    <property type="entry name" value="HAD superfamily/HAD-like"/>
    <property type="match status" value="1"/>
</dbReference>
<dbReference type="Pfam" id="PF07690">
    <property type="entry name" value="MFS_1"/>
    <property type="match status" value="1"/>
</dbReference>
<dbReference type="InterPro" id="IPR036259">
    <property type="entry name" value="MFS_trans_sf"/>
</dbReference>
<dbReference type="Gene3D" id="1.20.1250.20">
    <property type="entry name" value="MFS general substrate transporter like domains"/>
    <property type="match status" value="2"/>
</dbReference>
<evidence type="ECO:0000313" key="6">
    <source>
        <dbReference type="Proteomes" id="UP000503447"/>
    </source>
</evidence>
<dbReference type="Proteomes" id="UP000503447">
    <property type="component" value="Chromosome"/>
</dbReference>
<feature type="transmembrane region" description="Helical" evidence="4">
    <location>
        <begin position="303"/>
        <end position="322"/>
    </location>
</feature>
<protein>
    <recommendedName>
        <fullName evidence="7">MFS transporter</fullName>
    </recommendedName>
</protein>
<dbReference type="AlphaFoldDB" id="A0A6M5YPP8"/>
<evidence type="ECO:0000256" key="3">
    <source>
        <dbReference type="ARBA" id="ARBA00023136"/>
    </source>
</evidence>
<evidence type="ECO:0000256" key="2">
    <source>
        <dbReference type="ARBA" id="ARBA00022989"/>
    </source>
</evidence>
<feature type="transmembrane region" description="Helical" evidence="4">
    <location>
        <begin position="274"/>
        <end position="297"/>
    </location>
</feature>
<keyword evidence="6" id="KW-1185">Reference proteome</keyword>
<feature type="transmembrane region" description="Helical" evidence="4">
    <location>
        <begin position="84"/>
        <end position="102"/>
    </location>
</feature>
<dbReference type="PANTHER" id="PTHR43481">
    <property type="entry name" value="FRUCTOSE-1-PHOSPHATE PHOSPHATASE"/>
    <property type="match status" value="1"/>
</dbReference>
<dbReference type="PANTHER" id="PTHR43481:SF4">
    <property type="entry name" value="GLYCEROL-1-PHOSPHATE PHOSPHOHYDROLASE 1-RELATED"/>
    <property type="match status" value="1"/>
</dbReference>
<dbReference type="GO" id="GO:0050308">
    <property type="term" value="F:sugar-phosphatase activity"/>
    <property type="evidence" value="ECO:0007669"/>
    <property type="project" value="TreeGrafter"/>
</dbReference>
<dbReference type="SUPFAM" id="SSF56784">
    <property type="entry name" value="HAD-like"/>
    <property type="match status" value="1"/>
</dbReference>
<dbReference type="InterPro" id="IPR023198">
    <property type="entry name" value="PGP-like_dom2"/>
</dbReference>
<evidence type="ECO:0000313" key="5">
    <source>
        <dbReference type="EMBL" id="QJW95326.1"/>
    </source>
</evidence>
<feature type="transmembrane region" description="Helical" evidence="4">
    <location>
        <begin position="334"/>
        <end position="353"/>
    </location>
</feature>
<dbReference type="InterPro" id="IPR011701">
    <property type="entry name" value="MFS"/>
</dbReference>
<dbReference type="NCBIfam" id="TIGR01549">
    <property type="entry name" value="HAD-SF-IA-v1"/>
    <property type="match status" value="1"/>
</dbReference>
<dbReference type="InterPro" id="IPR023214">
    <property type="entry name" value="HAD_sf"/>
</dbReference>
<dbReference type="GO" id="GO:0022857">
    <property type="term" value="F:transmembrane transporter activity"/>
    <property type="evidence" value="ECO:0007669"/>
    <property type="project" value="InterPro"/>
</dbReference>
<dbReference type="InterPro" id="IPR036412">
    <property type="entry name" value="HAD-like_sf"/>
</dbReference>
<keyword evidence="1 4" id="KW-0812">Transmembrane</keyword>
<sequence length="609" mass="61715">MPKWEAAVSEERRSTTNLKVAISGWFLLNGFVVASWVAHIPRQATALEIPPDTLGLVLLGMAVGSILGMTVAPTAIRRVGADRAAWMAGIVYTLLIPLPLLAGSVVALGLSLVLLGAFHGLLDVTMNAAAARYERDLGRPVMSAFHGWFSVGMVVGVTGGSAALAAGLAPAAHAAIVVGIGVGLLLMCRPTARSTPDGPTVARETRPRTVDHRAYALAAIAFVCLFLEGAMADWAGLLAVAFGAGPAVAPLAYAAFTAAWAGGRFLGDRLTASVGDVVIVRTGGLLAAVGVGFALLAASPGGVAIGCAVAGLGLANAVPVLFRAAAGTDPAGRGLALVTGIGYAGFLVGPPLVGFTAAAVGLPRAMLLVVAGGVLLSFGANALRRRRPAVATGPAGIDCRAVLFDMDGTLVDSALACEVLWREWAARVGVDPAPILAVHHGRRPEETLRLTYPEHATAETADWLQTRQIGVTDGLKAVAGAAALLDALADRPWAVVTSASRALAESRLRAVGLWRGGLLIGADDVTEGKPSPEGYLAAARALGVSPGECVVLEDAPAGVEAGTRAGMAVVAVTTTHAPTALATPHVVRDLAGVSATLDDKGGIRLVLIG</sequence>
<keyword evidence="2 4" id="KW-1133">Transmembrane helix</keyword>
<dbReference type="InterPro" id="IPR006439">
    <property type="entry name" value="HAD-SF_hydro_IA"/>
</dbReference>
<dbReference type="Gene3D" id="1.10.150.240">
    <property type="entry name" value="Putative phosphatase, domain 2"/>
    <property type="match status" value="1"/>
</dbReference>
<keyword evidence="3 4" id="KW-0472">Membrane</keyword>
<feature type="transmembrane region" description="Helical" evidence="4">
    <location>
        <begin position="20"/>
        <end position="41"/>
    </location>
</feature>
<feature type="transmembrane region" description="Helical" evidence="4">
    <location>
        <begin position="365"/>
        <end position="383"/>
    </location>
</feature>
<feature type="transmembrane region" description="Helical" evidence="4">
    <location>
        <begin position="238"/>
        <end position="262"/>
    </location>
</feature>
<accession>A0A6M5YPP8</accession>
<gene>
    <name evidence="5" type="ORF">FTUN_2873</name>
</gene>
<reference evidence="6" key="1">
    <citation type="submission" date="2020-05" db="EMBL/GenBank/DDBJ databases">
        <title>Frigoriglobus tundricola gen. nov., sp. nov., a psychrotolerant cellulolytic planctomycete of the family Gemmataceae with two divergent copies of 16S rRNA gene.</title>
        <authorList>
            <person name="Kulichevskaya I.S."/>
            <person name="Ivanova A.A."/>
            <person name="Naumoff D.G."/>
            <person name="Beletsky A.V."/>
            <person name="Rijpstra W.I.C."/>
            <person name="Sinninghe Damste J.S."/>
            <person name="Mardanov A.V."/>
            <person name="Ravin N.V."/>
            <person name="Dedysh S.N."/>
        </authorList>
    </citation>
    <scope>NUCLEOTIDE SEQUENCE [LARGE SCALE GENOMIC DNA]</scope>
    <source>
        <strain evidence="6">PL17</strain>
    </source>
</reference>